<gene>
    <name evidence="16 18" type="primary">murB</name>
    <name evidence="18" type="ORF">H9X81_04970</name>
</gene>
<evidence type="ECO:0000256" key="10">
    <source>
        <dbReference type="ARBA" id="ARBA00022960"/>
    </source>
</evidence>
<dbReference type="SUPFAM" id="SSF56194">
    <property type="entry name" value="Uridine diphospho-N-Acetylenolpyruvylglucosamine reductase, MurB, C-terminal domain"/>
    <property type="match status" value="1"/>
</dbReference>
<evidence type="ECO:0000256" key="2">
    <source>
        <dbReference type="ARBA" id="ARBA00003921"/>
    </source>
</evidence>
<dbReference type="InterPro" id="IPR016167">
    <property type="entry name" value="FAD-bd_PCMH_sub1"/>
</dbReference>
<name>A0ABS2GMW7_9FIRM</name>
<reference evidence="18 19" key="1">
    <citation type="journal article" date="2021" name="Sci. Rep.">
        <title>The distribution of antibiotic resistance genes in chicken gut microbiota commensals.</title>
        <authorList>
            <person name="Juricova H."/>
            <person name="Matiasovicova J."/>
            <person name="Kubasova T."/>
            <person name="Cejkova D."/>
            <person name="Rychlik I."/>
        </authorList>
    </citation>
    <scope>NUCLEOTIDE SEQUENCE [LARGE SCALE GENOMIC DNA]</scope>
    <source>
        <strain evidence="18 19">An564</strain>
    </source>
</reference>
<dbReference type="Pfam" id="PF02873">
    <property type="entry name" value="MurB_C"/>
    <property type="match status" value="1"/>
</dbReference>
<evidence type="ECO:0000256" key="6">
    <source>
        <dbReference type="ARBA" id="ARBA00022618"/>
    </source>
</evidence>
<evidence type="ECO:0000256" key="3">
    <source>
        <dbReference type="ARBA" id="ARBA00004496"/>
    </source>
</evidence>
<dbReference type="Gene3D" id="3.90.78.10">
    <property type="entry name" value="UDP-N-acetylenolpyruvoylglucosamine reductase, C-terminal domain"/>
    <property type="match status" value="1"/>
</dbReference>
<dbReference type="InterPro" id="IPR003170">
    <property type="entry name" value="MurB"/>
</dbReference>
<dbReference type="GO" id="GO:0008762">
    <property type="term" value="F:UDP-N-acetylmuramate dehydrogenase activity"/>
    <property type="evidence" value="ECO:0007669"/>
    <property type="project" value="UniProtKB-EC"/>
</dbReference>
<dbReference type="Gene3D" id="3.30.43.10">
    <property type="entry name" value="Uridine Diphospho-n-acetylenolpyruvylglucosamine Reductase, domain 2"/>
    <property type="match status" value="1"/>
</dbReference>
<dbReference type="InterPro" id="IPR011601">
    <property type="entry name" value="MurB_C"/>
</dbReference>
<evidence type="ECO:0000256" key="14">
    <source>
        <dbReference type="ARBA" id="ARBA00023316"/>
    </source>
</evidence>
<feature type="active site" evidence="16">
    <location>
        <position position="180"/>
    </location>
</feature>
<dbReference type="InterPro" id="IPR006094">
    <property type="entry name" value="Oxid_FAD_bind_N"/>
</dbReference>
<dbReference type="PROSITE" id="PS51387">
    <property type="entry name" value="FAD_PCMH"/>
    <property type="match status" value="1"/>
</dbReference>
<dbReference type="NCBIfam" id="TIGR00179">
    <property type="entry name" value="murB"/>
    <property type="match status" value="1"/>
</dbReference>
<evidence type="ECO:0000256" key="12">
    <source>
        <dbReference type="ARBA" id="ARBA00023002"/>
    </source>
</evidence>
<keyword evidence="14 16" id="KW-0961">Cell wall biogenesis/degradation</keyword>
<comment type="subcellular location">
    <subcellularLocation>
        <location evidence="3 16">Cytoplasm</location>
    </subcellularLocation>
</comment>
<dbReference type="PANTHER" id="PTHR21071">
    <property type="entry name" value="UDP-N-ACETYLENOLPYRUVOYLGLUCOSAMINE REDUCTASE"/>
    <property type="match status" value="1"/>
</dbReference>
<dbReference type="EC" id="1.3.1.98" evidence="16"/>
<keyword evidence="8 16" id="KW-0274">FAD</keyword>
<sequence>MEYTEKLTQLDSRLTAAGITFYREEPMSRHTTLRIGGPAERLVCPDSERQLLTAAKLCRELELPVLLIGRGSNLLVSDQGLRGVVLCPRAETGEITCTGEGRFRLPAGLTLARAANFAAERGYAGLEFAHGIPGTVGGAVYMNAGAYGGEMKDIITRVEVLDSDGTVRWLPADECGFSYRHSRFSHSGEWVLSAEVQLTPGCSREIYAVMDRLGTARREKQPLEYPSAGSAFKRPPEGTPPAAALIDRCGLKGLQVGGAQVSEKHAGFIINRGGATASDVAELMRQVQKTVQEREGVLLEPEIRLLGSFEEGM</sequence>
<evidence type="ECO:0000256" key="16">
    <source>
        <dbReference type="HAMAP-Rule" id="MF_00037"/>
    </source>
</evidence>
<comment type="pathway">
    <text evidence="4 16">Cell wall biogenesis; peptidoglycan biosynthesis.</text>
</comment>
<dbReference type="HAMAP" id="MF_00037">
    <property type="entry name" value="MurB"/>
    <property type="match status" value="1"/>
</dbReference>
<feature type="active site" description="Proton donor" evidence="16">
    <location>
        <position position="230"/>
    </location>
</feature>
<dbReference type="Gene3D" id="3.30.465.10">
    <property type="match status" value="1"/>
</dbReference>
<dbReference type="NCBIfam" id="NF010480">
    <property type="entry name" value="PRK13905.1"/>
    <property type="match status" value="1"/>
</dbReference>
<feature type="domain" description="FAD-binding PCMH-type" evidence="17">
    <location>
        <begin position="35"/>
        <end position="201"/>
    </location>
</feature>
<keyword evidence="12 16" id="KW-0560">Oxidoreductase</keyword>
<evidence type="ECO:0000256" key="11">
    <source>
        <dbReference type="ARBA" id="ARBA00022984"/>
    </source>
</evidence>
<evidence type="ECO:0000256" key="8">
    <source>
        <dbReference type="ARBA" id="ARBA00022827"/>
    </source>
</evidence>
<dbReference type="InterPro" id="IPR016169">
    <property type="entry name" value="FAD-bd_PCMH_sub2"/>
</dbReference>
<dbReference type="EMBL" id="JACSNR010000004">
    <property type="protein sequence ID" value="MBM6923044.1"/>
    <property type="molecule type" value="Genomic_DNA"/>
</dbReference>
<proteinExistence type="inferred from homology"/>
<organism evidence="18 19">
    <name type="scientific">Hydrogenoanaerobacterium saccharovorans</name>
    <dbReference type="NCBI Taxonomy" id="474960"/>
    <lineage>
        <taxon>Bacteria</taxon>
        <taxon>Bacillati</taxon>
        <taxon>Bacillota</taxon>
        <taxon>Clostridia</taxon>
        <taxon>Eubacteriales</taxon>
        <taxon>Oscillospiraceae</taxon>
        <taxon>Hydrogenoanaerobacterium</taxon>
    </lineage>
</organism>
<comment type="similarity">
    <text evidence="16">Belongs to the MurB family.</text>
</comment>
<comment type="cofactor">
    <cofactor evidence="1 16">
        <name>FAD</name>
        <dbReference type="ChEBI" id="CHEBI:57692"/>
    </cofactor>
</comment>
<keyword evidence="5 16" id="KW-0963">Cytoplasm</keyword>
<evidence type="ECO:0000256" key="13">
    <source>
        <dbReference type="ARBA" id="ARBA00023306"/>
    </source>
</evidence>
<comment type="catalytic activity">
    <reaction evidence="15 16">
        <text>UDP-N-acetyl-alpha-D-muramate + NADP(+) = UDP-N-acetyl-3-O-(1-carboxyvinyl)-alpha-D-glucosamine + NADPH + H(+)</text>
        <dbReference type="Rhea" id="RHEA:12248"/>
        <dbReference type="ChEBI" id="CHEBI:15378"/>
        <dbReference type="ChEBI" id="CHEBI:57783"/>
        <dbReference type="ChEBI" id="CHEBI:58349"/>
        <dbReference type="ChEBI" id="CHEBI:68483"/>
        <dbReference type="ChEBI" id="CHEBI:70757"/>
        <dbReference type="EC" id="1.3.1.98"/>
    </reaction>
</comment>
<accession>A0ABS2GMW7</accession>
<dbReference type="InterPro" id="IPR036318">
    <property type="entry name" value="FAD-bd_PCMH-like_sf"/>
</dbReference>
<dbReference type="InterPro" id="IPR036635">
    <property type="entry name" value="MurB_C_sf"/>
</dbReference>
<evidence type="ECO:0000256" key="15">
    <source>
        <dbReference type="ARBA" id="ARBA00048914"/>
    </source>
</evidence>
<dbReference type="InterPro" id="IPR016166">
    <property type="entry name" value="FAD-bd_PCMH"/>
</dbReference>
<keyword evidence="6 16" id="KW-0132">Cell division</keyword>
<dbReference type="RefSeq" id="WP_204720305.1">
    <property type="nucleotide sequence ID" value="NZ_JACSNR010000004.1"/>
</dbReference>
<evidence type="ECO:0000256" key="1">
    <source>
        <dbReference type="ARBA" id="ARBA00001974"/>
    </source>
</evidence>
<dbReference type="Pfam" id="PF01565">
    <property type="entry name" value="FAD_binding_4"/>
    <property type="match status" value="1"/>
</dbReference>
<keyword evidence="9 16" id="KW-0521">NADP</keyword>
<keyword evidence="13 16" id="KW-0131">Cell cycle</keyword>
<protein>
    <recommendedName>
        <fullName evidence="16">UDP-N-acetylenolpyruvoylglucosamine reductase</fullName>
        <ecNumber evidence="16">1.3.1.98</ecNumber>
    </recommendedName>
    <alternativeName>
        <fullName evidence="16">UDP-N-acetylmuramate dehydrogenase</fullName>
    </alternativeName>
</protein>
<dbReference type="SUPFAM" id="SSF56176">
    <property type="entry name" value="FAD-binding/transporter-associated domain-like"/>
    <property type="match status" value="1"/>
</dbReference>
<evidence type="ECO:0000256" key="5">
    <source>
        <dbReference type="ARBA" id="ARBA00022490"/>
    </source>
</evidence>
<keyword evidence="19" id="KW-1185">Reference proteome</keyword>
<evidence type="ECO:0000256" key="4">
    <source>
        <dbReference type="ARBA" id="ARBA00004752"/>
    </source>
</evidence>
<evidence type="ECO:0000259" key="17">
    <source>
        <dbReference type="PROSITE" id="PS51387"/>
    </source>
</evidence>
<dbReference type="Proteomes" id="UP000724149">
    <property type="component" value="Unassembled WGS sequence"/>
</dbReference>
<feature type="active site" evidence="16">
    <location>
        <position position="302"/>
    </location>
</feature>
<evidence type="ECO:0000313" key="18">
    <source>
        <dbReference type="EMBL" id="MBM6923044.1"/>
    </source>
</evidence>
<comment type="function">
    <text evidence="2 16">Cell wall formation.</text>
</comment>
<evidence type="ECO:0000256" key="7">
    <source>
        <dbReference type="ARBA" id="ARBA00022630"/>
    </source>
</evidence>
<evidence type="ECO:0000313" key="19">
    <source>
        <dbReference type="Proteomes" id="UP000724149"/>
    </source>
</evidence>
<keyword evidence="7 16" id="KW-0285">Flavoprotein</keyword>
<comment type="caution">
    <text evidence="18">The sequence shown here is derived from an EMBL/GenBank/DDBJ whole genome shotgun (WGS) entry which is preliminary data.</text>
</comment>
<evidence type="ECO:0000256" key="9">
    <source>
        <dbReference type="ARBA" id="ARBA00022857"/>
    </source>
</evidence>
<keyword evidence="10 16" id="KW-0133">Cell shape</keyword>
<dbReference type="PANTHER" id="PTHR21071:SF4">
    <property type="entry name" value="UDP-N-ACETYLENOLPYRUVOYLGLUCOSAMINE REDUCTASE"/>
    <property type="match status" value="1"/>
</dbReference>
<keyword evidence="11 16" id="KW-0573">Peptidoglycan synthesis</keyword>